<gene>
    <name evidence="3" type="ORF">PHMEG_0007784</name>
</gene>
<evidence type="ECO:0000256" key="2">
    <source>
        <dbReference type="SAM" id="MobiDB-lite"/>
    </source>
</evidence>
<accession>A0A225WM03</accession>
<evidence type="ECO:0000313" key="4">
    <source>
        <dbReference type="Proteomes" id="UP000198211"/>
    </source>
</evidence>
<dbReference type="Proteomes" id="UP000198211">
    <property type="component" value="Unassembled WGS sequence"/>
</dbReference>
<dbReference type="EMBL" id="NBNE01000631">
    <property type="protein sequence ID" value="OWZ18169.1"/>
    <property type="molecule type" value="Genomic_DNA"/>
</dbReference>
<name>A0A225WM03_9STRA</name>
<feature type="compositionally biased region" description="Low complexity" evidence="2">
    <location>
        <begin position="49"/>
        <end position="59"/>
    </location>
</feature>
<reference evidence="4" key="1">
    <citation type="submission" date="2017-03" db="EMBL/GenBank/DDBJ databases">
        <title>Phytopthora megakarya and P. palmivora, two closely related causual agents of cacao black pod achieved similar genome size and gene model numbers by different mechanisms.</title>
        <authorList>
            <person name="Ali S."/>
            <person name="Shao J."/>
            <person name="Larry D.J."/>
            <person name="Kronmiller B."/>
            <person name="Shen D."/>
            <person name="Strem M.D."/>
            <person name="Melnick R.L."/>
            <person name="Guiltinan M.J."/>
            <person name="Tyler B.M."/>
            <person name="Meinhardt L.W."/>
            <person name="Bailey B.A."/>
        </authorList>
    </citation>
    <scope>NUCLEOTIDE SEQUENCE [LARGE SCALE GENOMIC DNA]</scope>
    <source>
        <strain evidence="4">zdho120</strain>
    </source>
</reference>
<comment type="caution">
    <text evidence="3">The sequence shown here is derived from an EMBL/GenBank/DDBJ whole genome shotgun (WGS) entry which is preliminary data.</text>
</comment>
<feature type="compositionally biased region" description="Low complexity" evidence="2">
    <location>
        <begin position="1"/>
        <end position="18"/>
    </location>
</feature>
<organism evidence="3 4">
    <name type="scientific">Phytophthora megakarya</name>
    <dbReference type="NCBI Taxonomy" id="4795"/>
    <lineage>
        <taxon>Eukaryota</taxon>
        <taxon>Sar</taxon>
        <taxon>Stramenopiles</taxon>
        <taxon>Oomycota</taxon>
        <taxon>Peronosporomycetes</taxon>
        <taxon>Peronosporales</taxon>
        <taxon>Peronosporaceae</taxon>
        <taxon>Phytophthora</taxon>
    </lineage>
</organism>
<evidence type="ECO:0000256" key="1">
    <source>
        <dbReference type="SAM" id="Coils"/>
    </source>
</evidence>
<sequence>MLCNSSQTSSAPVSASQPRVLGHKRRRDGVITASPLKPEEETDACLSNVESCCTTSGESSSDESDVEEVEEVEEEEMLAAAKRRRQDLDDIEKSVRRMEAQVVDASAQLRDLAALVALVVAQRQQQTQLQA</sequence>
<protein>
    <submittedName>
        <fullName evidence="3">Uncharacterized protein</fullName>
    </submittedName>
</protein>
<keyword evidence="4" id="KW-1185">Reference proteome</keyword>
<feature type="region of interest" description="Disordered" evidence="2">
    <location>
        <begin position="1"/>
        <end position="71"/>
    </location>
</feature>
<keyword evidence="1" id="KW-0175">Coiled coil</keyword>
<dbReference type="OrthoDB" id="127801at2759"/>
<feature type="compositionally biased region" description="Acidic residues" evidence="2">
    <location>
        <begin position="60"/>
        <end position="71"/>
    </location>
</feature>
<evidence type="ECO:0000313" key="3">
    <source>
        <dbReference type="EMBL" id="OWZ18169.1"/>
    </source>
</evidence>
<dbReference type="AlphaFoldDB" id="A0A225WM03"/>
<proteinExistence type="predicted"/>
<feature type="coiled-coil region" evidence="1">
    <location>
        <begin position="81"/>
        <end position="115"/>
    </location>
</feature>